<dbReference type="KEGG" id="rul:UC8_55030"/>
<dbReference type="CDD" id="cd06554">
    <property type="entry name" value="ASCH_ASC-1_like"/>
    <property type="match status" value="1"/>
</dbReference>
<dbReference type="Gene3D" id="2.30.130.30">
    <property type="entry name" value="Hypothetical protein"/>
    <property type="match status" value="1"/>
</dbReference>
<reference evidence="2 3" key="1">
    <citation type="submission" date="2019-08" db="EMBL/GenBank/DDBJ databases">
        <title>Deep-cultivation of Planctomycetes and their phenomic and genomic characterization uncovers novel biology.</title>
        <authorList>
            <person name="Wiegand S."/>
            <person name="Jogler M."/>
            <person name="Boedeker C."/>
            <person name="Pinto D."/>
            <person name="Vollmers J."/>
            <person name="Rivas-Marin E."/>
            <person name="Kohn T."/>
            <person name="Peeters S.H."/>
            <person name="Heuer A."/>
            <person name="Rast P."/>
            <person name="Oberbeckmann S."/>
            <person name="Bunk B."/>
            <person name="Jeske O."/>
            <person name="Meyerdierks A."/>
            <person name="Storesund J.E."/>
            <person name="Kallscheuer N."/>
            <person name="Luecker S."/>
            <person name="Lage O.M."/>
            <person name="Pohl T."/>
            <person name="Merkel B.J."/>
            <person name="Hornburger P."/>
            <person name="Mueller R.-W."/>
            <person name="Bruemmer F."/>
            <person name="Labrenz M."/>
            <person name="Spormann A.M."/>
            <person name="Op den Camp H."/>
            <person name="Overmann J."/>
            <person name="Amann R."/>
            <person name="Jetten M.S.M."/>
            <person name="Mascher T."/>
            <person name="Medema M.H."/>
            <person name="Devos D.P."/>
            <person name="Kaster A.-K."/>
            <person name="Ovreas L."/>
            <person name="Rohde M."/>
            <person name="Galperin M.Y."/>
            <person name="Jogler C."/>
        </authorList>
    </citation>
    <scope>NUCLEOTIDE SEQUENCE [LARGE SCALE GENOMIC DNA]</scope>
    <source>
        <strain evidence="2 3">UC8</strain>
    </source>
</reference>
<sequence length="149" mass="16520">MRAITVHRPWAWAIAEGLKTYENRSWYSDYTGRLLIHAGTSKGSDVTAVEFMRSINIDPSAFQQMPRGAIVAVVDMVGCEAFSPAPSLLDPSPVPIADPWAFGPYCFRLANVTKLAEPVPCKGQLGLWNPTAGVVRRVTRQFRDCLLQR</sequence>
<keyword evidence="3" id="KW-1185">Reference proteome</keyword>
<dbReference type="RefSeq" id="WP_162275846.1">
    <property type="nucleotide sequence ID" value="NZ_CP042914.1"/>
</dbReference>
<gene>
    <name evidence="2" type="ORF">UC8_55030</name>
</gene>
<evidence type="ECO:0000313" key="2">
    <source>
        <dbReference type="EMBL" id="QEG43454.1"/>
    </source>
</evidence>
<dbReference type="EMBL" id="CP042914">
    <property type="protein sequence ID" value="QEG43454.1"/>
    <property type="molecule type" value="Genomic_DNA"/>
</dbReference>
<dbReference type="AlphaFoldDB" id="A0A5B9QWN3"/>
<proteinExistence type="predicted"/>
<dbReference type="InterPro" id="IPR015947">
    <property type="entry name" value="PUA-like_sf"/>
</dbReference>
<dbReference type="InterPro" id="IPR007374">
    <property type="entry name" value="ASCH_domain"/>
</dbReference>
<feature type="domain" description="ASCH" evidence="1">
    <location>
        <begin position="4"/>
        <end position="80"/>
    </location>
</feature>
<accession>A0A5B9QWN3</accession>
<organism evidence="2 3">
    <name type="scientific">Roseimaritima ulvae</name>
    <dbReference type="NCBI Taxonomy" id="980254"/>
    <lineage>
        <taxon>Bacteria</taxon>
        <taxon>Pseudomonadati</taxon>
        <taxon>Planctomycetota</taxon>
        <taxon>Planctomycetia</taxon>
        <taxon>Pirellulales</taxon>
        <taxon>Pirellulaceae</taxon>
        <taxon>Roseimaritima</taxon>
    </lineage>
</organism>
<protein>
    <submittedName>
        <fullName evidence="2">ASCH domain protein</fullName>
    </submittedName>
</protein>
<dbReference type="Pfam" id="PF04266">
    <property type="entry name" value="ASCH"/>
    <property type="match status" value="1"/>
</dbReference>
<name>A0A5B9QWN3_9BACT</name>
<evidence type="ECO:0000259" key="1">
    <source>
        <dbReference type="Pfam" id="PF04266"/>
    </source>
</evidence>
<dbReference type="Proteomes" id="UP000325286">
    <property type="component" value="Chromosome"/>
</dbReference>
<evidence type="ECO:0000313" key="3">
    <source>
        <dbReference type="Proteomes" id="UP000325286"/>
    </source>
</evidence>
<dbReference type="SUPFAM" id="SSF88697">
    <property type="entry name" value="PUA domain-like"/>
    <property type="match status" value="1"/>
</dbReference>